<evidence type="ECO:0000313" key="1">
    <source>
        <dbReference type="EMBL" id="GAF77902.1"/>
    </source>
</evidence>
<name>X0SPV2_9ZZZZ</name>
<proteinExistence type="predicted"/>
<dbReference type="EMBL" id="BARS01001895">
    <property type="protein sequence ID" value="GAF77902.1"/>
    <property type="molecule type" value="Genomic_DNA"/>
</dbReference>
<protein>
    <submittedName>
        <fullName evidence="1">Uncharacterized protein</fullName>
    </submittedName>
</protein>
<accession>X0SPV2</accession>
<feature type="non-terminal residue" evidence="1">
    <location>
        <position position="45"/>
    </location>
</feature>
<dbReference type="AlphaFoldDB" id="X0SPV2"/>
<reference evidence="1" key="1">
    <citation type="journal article" date="2014" name="Front. Microbiol.">
        <title>High frequency of phylogenetically diverse reductive dehalogenase-homologous genes in deep subseafloor sedimentary metagenomes.</title>
        <authorList>
            <person name="Kawai M."/>
            <person name="Futagami T."/>
            <person name="Toyoda A."/>
            <person name="Takaki Y."/>
            <person name="Nishi S."/>
            <person name="Hori S."/>
            <person name="Arai W."/>
            <person name="Tsubouchi T."/>
            <person name="Morono Y."/>
            <person name="Uchiyama I."/>
            <person name="Ito T."/>
            <person name="Fujiyama A."/>
            <person name="Inagaki F."/>
            <person name="Takami H."/>
        </authorList>
    </citation>
    <scope>NUCLEOTIDE SEQUENCE</scope>
    <source>
        <strain evidence="1">Expedition CK06-06</strain>
    </source>
</reference>
<gene>
    <name evidence="1" type="ORF">S01H1_03483</name>
</gene>
<organism evidence="1">
    <name type="scientific">marine sediment metagenome</name>
    <dbReference type="NCBI Taxonomy" id="412755"/>
    <lineage>
        <taxon>unclassified sequences</taxon>
        <taxon>metagenomes</taxon>
        <taxon>ecological metagenomes</taxon>
    </lineage>
</organism>
<comment type="caution">
    <text evidence="1">The sequence shown here is derived from an EMBL/GenBank/DDBJ whole genome shotgun (WGS) entry which is preliminary data.</text>
</comment>
<sequence>MCPDLTFGVRVTEIVCYSTLFGQTCGRRHVRGKSYVHRPEGRIPA</sequence>